<comment type="caution">
    <text evidence="2">The sequence shown here is derived from an EMBL/GenBank/DDBJ whole genome shotgun (WGS) entry which is preliminary data.</text>
</comment>
<keyword evidence="1" id="KW-0472">Membrane</keyword>
<proteinExistence type="predicted"/>
<accession>A0A366I108</accession>
<evidence type="ECO:0000313" key="2">
    <source>
        <dbReference type="EMBL" id="RBP61026.1"/>
    </source>
</evidence>
<sequence>MKGEMICFYYVRELKDNLNSMIIASYYKGGIILTEIKECISTPSKLKKLICFIDGVALRFIPMFFILAIANALI</sequence>
<gene>
    <name evidence="2" type="ORF">DES36_11524</name>
</gene>
<dbReference type="AlphaFoldDB" id="A0A366I108"/>
<dbReference type="Proteomes" id="UP000253490">
    <property type="component" value="Unassembled WGS sequence"/>
</dbReference>
<organism evidence="2 3">
    <name type="scientific">Alkalibaculum bacchi</name>
    <dbReference type="NCBI Taxonomy" id="645887"/>
    <lineage>
        <taxon>Bacteria</taxon>
        <taxon>Bacillati</taxon>
        <taxon>Bacillota</taxon>
        <taxon>Clostridia</taxon>
        <taxon>Eubacteriales</taxon>
        <taxon>Eubacteriaceae</taxon>
        <taxon>Alkalibaculum</taxon>
    </lineage>
</organism>
<feature type="transmembrane region" description="Helical" evidence="1">
    <location>
        <begin position="49"/>
        <end position="73"/>
    </location>
</feature>
<name>A0A366I108_9FIRM</name>
<reference evidence="2 3" key="1">
    <citation type="submission" date="2018-06" db="EMBL/GenBank/DDBJ databases">
        <title>Genomic Encyclopedia of Type Strains, Phase IV (KMG-IV): sequencing the most valuable type-strain genomes for metagenomic binning, comparative biology and taxonomic classification.</title>
        <authorList>
            <person name="Goeker M."/>
        </authorList>
    </citation>
    <scope>NUCLEOTIDE SEQUENCE [LARGE SCALE GENOMIC DNA]</scope>
    <source>
        <strain evidence="2 3">DSM 22112</strain>
    </source>
</reference>
<keyword evidence="1" id="KW-1133">Transmembrane helix</keyword>
<keyword evidence="3" id="KW-1185">Reference proteome</keyword>
<evidence type="ECO:0000313" key="3">
    <source>
        <dbReference type="Proteomes" id="UP000253490"/>
    </source>
</evidence>
<evidence type="ECO:0000256" key="1">
    <source>
        <dbReference type="SAM" id="Phobius"/>
    </source>
</evidence>
<protein>
    <submittedName>
        <fullName evidence="2">Uncharacterized protein</fullName>
    </submittedName>
</protein>
<dbReference type="EMBL" id="QNRX01000015">
    <property type="protein sequence ID" value="RBP61026.1"/>
    <property type="molecule type" value="Genomic_DNA"/>
</dbReference>
<keyword evidence="1" id="KW-0812">Transmembrane</keyword>